<feature type="compositionally biased region" description="Polar residues" evidence="1">
    <location>
        <begin position="951"/>
        <end position="967"/>
    </location>
</feature>
<feature type="region of interest" description="Disordered" evidence="1">
    <location>
        <begin position="951"/>
        <end position="987"/>
    </location>
</feature>
<dbReference type="Proteomes" id="UP000317909">
    <property type="component" value="Chromosome"/>
</dbReference>
<gene>
    <name evidence="3" type="ORF">I41_50730</name>
</gene>
<dbReference type="KEGG" id="llh:I41_50730"/>
<evidence type="ECO:0000313" key="4">
    <source>
        <dbReference type="Proteomes" id="UP000317909"/>
    </source>
</evidence>
<sequence>MARRRRLTDDDEALDEVDELPSSRRARRRKGGRRRWKLLFVLAALVILLLAAPTIIAKSPLRNTILGNALPPGAGRLTASDAAFSWTSGQGLAGVAFLDAKGTQQFAAELVQTSRSLIGFLSNRNDFGTVTVTRPMLQIETRAGGSSVEDLVAQLADAAAKAANDPASGPSGPPQFELVIVDGTIVGRDLSTGQQWQITGLSASAKPIASGGWDILADGTLRLGSPATAGAAANDLAPPAAAPTDLAAPQAPIVDQAGRFKIHLAPADAPSGAGSGDATAAQELLVVADRLPLAPLEPWLARKVDGARLTGEASPDLRVTWSDAPLAPGSAGGSNDQTSQPALSNVALPPGGAGGYGKVTAKGKLDAANLRFTSTALAGDLLELAAVAMHLDAEVAGNRLRAAGCTARGDWLQAEINGEFNLDEIDRLSLKSLPTSDATITARAELPQLTRMLPRTLRLRPGVRVDAGSMEITARSAKTDAARHWTVAAVLQDLVGTDGQRPIRWTKPFEIALDAVDTAAGPQFQSGLLRSTFAAATANGTAGGLEGSLEFNLNELAEELGQFQDLSAWKLQGTGAGKFSLRDTGVDRFAVSAELDLQQIDVQREGKPVWDDPQVRVEIQAAGSRREFKPQRIETASLMMRGPADTLSAELLEPLAVIDDESSWLPQLNGECYLKLNGNGPLEQWAGRLRPWVNGVPEQLAGQSTISAQLRAAPGLLQVDQSKISIQNFAAKVGATQIVEAGIEAAGDFRWETATRQFASKAYQLSSSSIAFGTRDVSVQFAAAGPPLARGDVAFRGDFDRLAAWGDLLGAQAGGLRPRGQFVGRLQLASDAQRATATLNASAEPLQLVNSADGTIAWNEPKVDLATVAAYTNADDRLQLSGINVTGKTVKMEGSGVVEQVRTAGVVRGDVNLTYDAAELAQLLTAYLGPNVQITGANQARLQATGQLYASRDGLNSTGPAPSTSNGAPSATPSAFASTQQPASSTLPHWSRRWQLATQTGWTAANVFGLPIGPAQLAASVRDGQAQFSPLELTVGPTGKVSLTPRILLDANPQMLELAPGQAITNVAISAEVSDRMLKYAAPIVAGAARTEGSFSFFLNGAQIPLRQPKTGKLDGRLTVHNLAVTPGPMIQDIANLIKQVDALSKNGQNLGQNLTQNLNQGLGNLNQGIGSILGAVSPQKPAAAEPIKGITMSEKAIDVTIAEGRVYHKNLEFLIDDVPVRSNGSVGFDETLNLMIEIPIQQKWVGSKPALQSLVGQVIQIPVAGTFAKPQVDNRAVGSFVAQAAQQAAGGIIGEEINKAFDKILKPR</sequence>
<feature type="compositionally biased region" description="Low complexity" evidence="1">
    <location>
        <begin position="968"/>
        <end position="979"/>
    </location>
</feature>
<evidence type="ECO:0000256" key="2">
    <source>
        <dbReference type="SAM" id="Phobius"/>
    </source>
</evidence>
<dbReference type="RefSeq" id="WP_145435606.1">
    <property type="nucleotide sequence ID" value="NZ_CP036339.1"/>
</dbReference>
<accession>A0A517U5J6</accession>
<dbReference type="OrthoDB" id="244263at2"/>
<proteinExistence type="predicted"/>
<name>A0A517U5J6_9BACT</name>
<dbReference type="EMBL" id="CP036339">
    <property type="protein sequence ID" value="QDT75830.1"/>
    <property type="molecule type" value="Genomic_DNA"/>
</dbReference>
<organism evidence="3 4">
    <name type="scientific">Lacipirellula limnantheis</name>
    <dbReference type="NCBI Taxonomy" id="2528024"/>
    <lineage>
        <taxon>Bacteria</taxon>
        <taxon>Pseudomonadati</taxon>
        <taxon>Planctomycetota</taxon>
        <taxon>Planctomycetia</taxon>
        <taxon>Pirellulales</taxon>
        <taxon>Lacipirellulaceae</taxon>
        <taxon>Lacipirellula</taxon>
    </lineage>
</organism>
<keyword evidence="2" id="KW-0812">Transmembrane</keyword>
<evidence type="ECO:0000256" key="1">
    <source>
        <dbReference type="SAM" id="MobiDB-lite"/>
    </source>
</evidence>
<reference evidence="3 4" key="1">
    <citation type="submission" date="2019-02" db="EMBL/GenBank/DDBJ databases">
        <title>Deep-cultivation of Planctomycetes and their phenomic and genomic characterization uncovers novel biology.</title>
        <authorList>
            <person name="Wiegand S."/>
            <person name="Jogler M."/>
            <person name="Boedeker C."/>
            <person name="Pinto D."/>
            <person name="Vollmers J."/>
            <person name="Rivas-Marin E."/>
            <person name="Kohn T."/>
            <person name="Peeters S.H."/>
            <person name="Heuer A."/>
            <person name="Rast P."/>
            <person name="Oberbeckmann S."/>
            <person name="Bunk B."/>
            <person name="Jeske O."/>
            <person name="Meyerdierks A."/>
            <person name="Storesund J.E."/>
            <person name="Kallscheuer N."/>
            <person name="Luecker S."/>
            <person name="Lage O.M."/>
            <person name="Pohl T."/>
            <person name="Merkel B.J."/>
            <person name="Hornburger P."/>
            <person name="Mueller R.-W."/>
            <person name="Bruemmer F."/>
            <person name="Labrenz M."/>
            <person name="Spormann A.M."/>
            <person name="Op den Camp H."/>
            <person name="Overmann J."/>
            <person name="Amann R."/>
            <person name="Jetten M.S.M."/>
            <person name="Mascher T."/>
            <person name="Medema M.H."/>
            <person name="Devos D.P."/>
            <person name="Kaster A.-K."/>
            <person name="Ovreas L."/>
            <person name="Rohde M."/>
            <person name="Galperin M.Y."/>
            <person name="Jogler C."/>
        </authorList>
    </citation>
    <scope>NUCLEOTIDE SEQUENCE [LARGE SCALE GENOMIC DNA]</scope>
    <source>
        <strain evidence="3 4">I41</strain>
    </source>
</reference>
<protein>
    <recommendedName>
        <fullName evidence="5">AsmA-like C-terminal domain-containing protein</fullName>
    </recommendedName>
</protein>
<feature type="region of interest" description="Disordered" evidence="1">
    <location>
        <begin position="320"/>
        <end position="340"/>
    </location>
</feature>
<keyword evidence="2" id="KW-0472">Membrane</keyword>
<evidence type="ECO:0008006" key="5">
    <source>
        <dbReference type="Google" id="ProtNLM"/>
    </source>
</evidence>
<evidence type="ECO:0000313" key="3">
    <source>
        <dbReference type="EMBL" id="QDT75830.1"/>
    </source>
</evidence>
<keyword evidence="2" id="KW-1133">Transmembrane helix</keyword>
<feature type="transmembrane region" description="Helical" evidence="2">
    <location>
        <begin position="36"/>
        <end position="56"/>
    </location>
</feature>
<keyword evidence="4" id="KW-1185">Reference proteome</keyword>